<gene>
    <name evidence="2" type="ORF">ELQ94_04610</name>
</gene>
<dbReference type="Gene3D" id="3.40.50.1110">
    <property type="entry name" value="SGNH hydrolase"/>
    <property type="match status" value="1"/>
</dbReference>
<dbReference type="EMBL" id="RZGZ01000002">
    <property type="protein sequence ID" value="RUR00837.1"/>
    <property type="molecule type" value="Genomic_DNA"/>
</dbReference>
<dbReference type="OrthoDB" id="5102366at2"/>
<dbReference type="RefSeq" id="WP_127047694.1">
    <property type="nucleotide sequence ID" value="NZ_RZGZ01000002.1"/>
</dbReference>
<dbReference type="SUPFAM" id="SSF52266">
    <property type="entry name" value="SGNH hydrolase"/>
    <property type="match status" value="1"/>
</dbReference>
<reference evidence="2 3" key="1">
    <citation type="submission" date="2018-12" db="EMBL/GenBank/DDBJ databases">
        <authorList>
            <person name="Li F."/>
        </authorList>
    </citation>
    <scope>NUCLEOTIDE SEQUENCE [LARGE SCALE GENOMIC DNA]</scope>
    <source>
        <strain evidence="2 3">EGI 6500705</strain>
    </source>
</reference>
<evidence type="ECO:0000313" key="2">
    <source>
        <dbReference type="EMBL" id="RUR00837.1"/>
    </source>
</evidence>
<accession>A0A3S0WY23</accession>
<evidence type="ECO:0000256" key="1">
    <source>
        <dbReference type="SAM" id="MobiDB-lite"/>
    </source>
</evidence>
<dbReference type="CDD" id="cd00229">
    <property type="entry name" value="SGNH_hydrolase"/>
    <property type="match status" value="1"/>
</dbReference>
<sequence length="324" mass="34351">MNPSPLEPGDAVSPGPLRSTRHARRRAVPLAIVLASVLGISVGAVALRGQTPVEEATVASGHDVVVEVASVDTDLLPFADAWNRVDDAERPFVVTVLGDSTGNEQGEWVDRAFRTLAEELDRPLVEHPYDLTTARYGTEITSNTDADGAPLIVWNGSASGKTAAYSLANYDTLVPVQPDVVILNHGLNNVRNPDAVGGEFSDILTRTEQSWPRSVGYAAILENPRFDDWADAHTAVLERVGTWLEDRPFVLGIDAHGAYLARSDVSSLLTVDLLHPSPAGSQVTADTVLNAIARASTGDEDDAPADRTAATGGDSSTDDSDLTP</sequence>
<dbReference type="AlphaFoldDB" id="A0A3S0WY23"/>
<evidence type="ECO:0000313" key="3">
    <source>
        <dbReference type="Proteomes" id="UP000274909"/>
    </source>
</evidence>
<name>A0A3S0WY23_9MICO</name>
<feature type="region of interest" description="Disordered" evidence="1">
    <location>
        <begin position="1"/>
        <end position="20"/>
    </location>
</feature>
<proteinExistence type="predicted"/>
<dbReference type="GO" id="GO:0016787">
    <property type="term" value="F:hydrolase activity"/>
    <property type="evidence" value="ECO:0007669"/>
    <property type="project" value="UniProtKB-KW"/>
</dbReference>
<comment type="caution">
    <text evidence="2">The sequence shown here is derived from an EMBL/GenBank/DDBJ whole genome shotgun (WGS) entry which is preliminary data.</text>
</comment>
<feature type="region of interest" description="Disordered" evidence="1">
    <location>
        <begin position="295"/>
        <end position="324"/>
    </location>
</feature>
<keyword evidence="2" id="KW-0378">Hydrolase</keyword>
<dbReference type="InterPro" id="IPR036514">
    <property type="entry name" value="SGNH_hydro_sf"/>
</dbReference>
<protein>
    <submittedName>
        <fullName evidence="2">SGNH/GDSL hydrolase family protein</fullName>
    </submittedName>
</protein>
<keyword evidence="3" id="KW-1185">Reference proteome</keyword>
<organism evidence="2 3">
    <name type="scientific">Labedella endophytica</name>
    <dbReference type="NCBI Taxonomy" id="1523160"/>
    <lineage>
        <taxon>Bacteria</taxon>
        <taxon>Bacillati</taxon>
        <taxon>Actinomycetota</taxon>
        <taxon>Actinomycetes</taxon>
        <taxon>Micrococcales</taxon>
        <taxon>Microbacteriaceae</taxon>
        <taxon>Labedella</taxon>
    </lineage>
</organism>
<dbReference type="Proteomes" id="UP000274909">
    <property type="component" value="Unassembled WGS sequence"/>
</dbReference>